<evidence type="ECO:0000256" key="1">
    <source>
        <dbReference type="SAM" id="Phobius"/>
    </source>
</evidence>
<gene>
    <name evidence="4" type="ORF">SAMN04488010_2788</name>
</gene>
<dbReference type="InterPro" id="IPR008929">
    <property type="entry name" value="Chondroitin_lyas"/>
</dbReference>
<dbReference type="Gene3D" id="1.50.10.100">
    <property type="entry name" value="Chondroitin AC/alginate lyase"/>
    <property type="match status" value="1"/>
</dbReference>
<feature type="domain" description="Endo-acting ulvan lyase C-terminal" evidence="2">
    <location>
        <begin position="814"/>
        <end position="894"/>
    </location>
</feature>
<dbReference type="AlphaFoldDB" id="A0A1I6JII4"/>
<keyword evidence="1" id="KW-0812">Transmembrane</keyword>
<feature type="transmembrane region" description="Helical" evidence="1">
    <location>
        <begin position="21"/>
        <end position="41"/>
    </location>
</feature>
<dbReference type="Proteomes" id="UP000199462">
    <property type="component" value="Unassembled WGS sequence"/>
</dbReference>
<evidence type="ECO:0008006" key="6">
    <source>
        <dbReference type="Google" id="ProtNLM"/>
    </source>
</evidence>
<keyword evidence="5" id="KW-1185">Reference proteome</keyword>
<name>A0A1I6JII4_9FLAO</name>
<organism evidence="4 5">
    <name type="scientific">Maribacter stanieri</name>
    <dbReference type="NCBI Taxonomy" id="440514"/>
    <lineage>
        <taxon>Bacteria</taxon>
        <taxon>Pseudomonadati</taxon>
        <taxon>Bacteroidota</taxon>
        <taxon>Flavobacteriia</taxon>
        <taxon>Flavobacteriales</taxon>
        <taxon>Flavobacteriaceae</taxon>
        <taxon>Maribacter</taxon>
    </lineage>
</organism>
<evidence type="ECO:0000313" key="4">
    <source>
        <dbReference type="EMBL" id="SFR78742.1"/>
    </source>
</evidence>
<keyword evidence="1" id="KW-0472">Membrane</keyword>
<dbReference type="STRING" id="440514.SAMN04488010_2788"/>
<dbReference type="Pfam" id="PF26374">
    <property type="entry name" value="Ulvan_lyaseC"/>
    <property type="match status" value="1"/>
</dbReference>
<evidence type="ECO:0000259" key="3">
    <source>
        <dbReference type="Pfam" id="PF26377"/>
    </source>
</evidence>
<accession>A0A1I6JII4</accession>
<protein>
    <recommendedName>
        <fullName evidence="6">Heparinase II/III-like protein</fullName>
    </recommendedName>
</protein>
<dbReference type="Pfam" id="PF26377">
    <property type="entry name" value="Ulvan_lyase_2nd"/>
    <property type="match status" value="1"/>
</dbReference>
<sequence length="936" mass="107042">MIKYIYQETRMVTKTKIDSGIIARTFSLVFFFCLFTLNSIAQNTTKIPLPTNLEQGYPRIYITNLEKKDLQKTIKKEAWAKEVLEGLHDKVDNHVERHVSDAEWMVSRLQMYWKTKATNVYVNGVDYSHADGEAPVPTVRFTGSRNSATPYAKPRLEDIQPYMDDPRGLYLPNKTKEGHPFEWAEPSKTGNIIVSINEDIIGLARDAAFLYWLENDERFSKFAYDIFHTYMEGMSYRSEPIDLLNGHIQTLVGFTHFQVIHEKALREVSILYDFLHGYIEANHPENIAMYDKTIKRWTDQVIKNGVPQNNWNLHQANIILKATMVLQDNENYEDKKGREYYIDYILNVTSARQWSLSKFIDYGYDESNGVWNECPSYSLGVTSSLTHFIRDFDNTFNHNILPYTPVMSKAVKMMPQYLFPNNQIVAFGDSYYGPISTEAIGDMIRIAQKNGDDNLENEFTGLYRLFADDAEQSGKDRGTNSKSISSFFASKPLSLNPKYKQHKLEDYITQTFNAPNVSWHVQRMGTGKDGMMVSLNGSLGNHMHANGINMELYGKGFVQGADPGKGANYLEPIYLEYYSQFPAHNTVMVDGASSYTEMLSYHAFDVMGEYPKSEQKEGFYSDITYSDVFFLEPETRSDQSRLVSIVKTGETTGYYIDVFRSKKQRAGDKFHDYYYHNLGQSMSIMDTDGNPLKLMPSEEMAFAGGHLYALDYMWDKKSVKLEEDYQAEWKIDMPEGEDDVFMNLWMKGTEGREVFSIKSPPNKAFRGNHGIPYKVDKEPYLTFAARQHGAAWEKPFVSVYEPFTSAEGKSIANISSFEDQNGNTEFVGLNITHKSGREDVVFSSANHKKVTYNKMSTDATYTLIANEKNGDWVIFIGNGKEAAVKGFNISANEFGNVVLKEKDGELWLHNEVAVTITQDNKEQQFKAGDLRVISIN</sequence>
<keyword evidence="1" id="KW-1133">Transmembrane helix</keyword>
<reference evidence="5" key="1">
    <citation type="submission" date="2016-10" db="EMBL/GenBank/DDBJ databases">
        <authorList>
            <person name="Varghese N."/>
            <person name="Submissions S."/>
        </authorList>
    </citation>
    <scope>NUCLEOTIDE SEQUENCE [LARGE SCALE GENOMIC DNA]</scope>
    <source>
        <strain evidence="5">DSM 19891</strain>
    </source>
</reference>
<evidence type="ECO:0000259" key="2">
    <source>
        <dbReference type="Pfam" id="PF26374"/>
    </source>
</evidence>
<dbReference type="RefSeq" id="WP_218157893.1">
    <property type="nucleotide sequence ID" value="NZ_FOYX01000002.1"/>
</dbReference>
<dbReference type="EMBL" id="FOYX01000002">
    <property type="protein sequence ID" value="SFR78742.1"/>
    <property type="molecule type" value="Genomic_DNA"/>
</dbReference>
<evidence type="ECO:0000313" key="5">
    <source>
        <dbReference type="Proteomes" id="UP000199462"/>
    </source>
</evidence>
<proteinExistence type="predicted"/>
<dbReference type="Gene3D" id="2.70.98.70">
    <property type="match status" value="1"/>
</dbReference>
<dbReference type="InterPro" id="IPR058848">
    <property type="entry name" value="Ulvan_lyase_C"/>
</dbReference>
<dbReference type="SUPFAM" id="SSF48230">
    <property type="entry name" value="Chondroitin AC/alginate lyase"/>
    <property type="match status" value="1"/>
</dbReference>
<dbReference type="InterPro" id="IPR058849">
    <property type="entry name" value="Ulvan_lyase_2nd"/>
</dbReference>
<feature type="domain" description="Endo-acting ulvan lyase 2nd" evidence="3">
    <location>
        <begin position="368"/>
        <end position="487"/>
    </location>
</feature>